<dbReference type="GO" id="GO:0016020">
    <property type="term" value="C:membrane"/>
    <property type="evidence" value="ECO:0007669"/>
    <property type="project" value="TreeGrafter"/>
</dbReference>
<evidence type="ECO:0000313" key="2">
    <source>
        <dbReference type="Proteomes" id="UP000515204"/>
    </source>
</evidence>
<dbReference type="Pfam" id="PF00650">
    <property type="entry name" value="CRAL_TRIO"/>
    <property type="match status" value="1"/>
</dbReference>
<reference evidence="3 4" key="1">
    <citation type="submission" date="2025-04" db="UniProtKB">
        <authorList>
            <consortium name="RefSeq"/>
        </authorList>
    </citation>
    <scope>IDENTIFICATION</scope>
</reference>
<protein>
    <submittedName>
        <fullName evidence="3 4">Alpha-tocopherol transfer protein-like</fullName>
    </submittedName>
</protein>
<dbReference type="PANTHER" id="PTHR10174">
    <property type="entry name" value="ALPHA-TOCOPHEROL TRANSFER PROTEIN-RELATED"/>
    <property type="match status" value="1"/>
</dbReference>
<dbReference type="SUPFAM" id="SSF46938">
    <property type="entry name" value="CRAL/TRIO N-terminal domain"/>
    <property type="match status" value="1"/>
</dbReference>
<dbReference type="AlphaFoldDB" id="A0A6P3X323"/>
<dbReference type="Gene3D" id="1.20.5.1200">
    <property type="entry name" value="Alpha-tocopherol transfer"/>
    <property type="match status" value="1"/>
</dbReference>
<proteinExistence type="predicted"/>
<sequence>MTSETLTNDDIIRMVKNHEIRKLLQERLKSAPIVMLDKHQINFDAEDVDEFYRQKAKEELRETPEIVAQGFKELKELLAEEPDINFLDSEEIFIIFLRTCKWYAQSAFSLMKRFIRFNQNYPNVYKNLKPSIEKTALCAGLIFPLPLRGTDGCRIFIIELGKRWKPKEVSLEQIFKGLILCTHAAMMEPKTQITGGRVILDFEGLSLSQVTYFTPSFAKMVADFVQKAFPLRLKSIHVVNQSFLFNMIFALFKPLLEEKFRKRIHFHGTNWGSLATFINKSVLLKKYGGELDLIDYSFCTNLWQIFCFFDPIFEVFEEITSLPKN</sequence>
<evidence type="ECO:0000259" key="1">
    <source>
        <dbReference type="PROSITE" id="PS50191"/>
    </source>
</evidence>
<dbReference type="InterPro" id="IPR001251">
    <property type="entry name" value="CRAL-TRIO_dom"/>
</dbReference>
<gene>
    <name evidence="3 4" type="primary">LOC106743436</name>
</gene>
<dbReference type="InterPro" id="IPR036865">
    <property type="entry name" value="CRAL-TRIO_dom_sf"/>
</dbReference>
<dbReference type="PRINTS" id="PR00180">
    <property type="entry name" value="CRETINALDHBP"/>
</dbReference>
<evidence type="ECO:0000313" key="4">
    <source>
        <dbReference type="RefSeq" id="XP_014472761.1"/>
    </source>
</evidence>
<keyword evidence="2" id="KW-1185">Reference proteome</keyword>
<accession>A0A6P3X323</accession>
<dbReference type="Gene3D" id="3.40.525.10">
    <property type="entry name" value="CRAL-TRIO lipid binding domain"/>
    <property type="match status" value="1"/>
</dbReference>
<dbReference type="OrthoDB" id="75724at2759"/>
<feature type="domain" description="CRAL-TRIO" evidence="1">
    <location>
        <begin position="130"/>
        <end position="295"/>
    </location>
</feature>
<dbReference type="CDD" id="cd00170">
    <property type="entry name" value="SEC14"/>
    <property type="match status" value="1"/>
</dbReference>
<dbReference type="SMART" id="SM00516">
    <property type="entry name" value="SEC14"/>
    <property type="match status" value="1"/>
</dbReference>
<dbReference type="SUPFAM" id="SSF52087">
    <property type="entry name" value="CRAL/TRIO domain"/>
    <property type="match status" value="1"/>
</dbReference>
<dbReference type="GeneID" id="106743436"/>
<dbReference type="Gene3D" id="1.10.8.20">
    <property type="entry name" value="N-terminal domain of phosphatidylinositol transfer protein sec14p"/>
    <property type="match status" value="1"/>
</dbReference>
<dbReference type="KEGG" id="dqu:106743436"/>
<dbReference type="PROSITE" id="PS50191">
    <property type="entry name" value="CRAL_TRIO"/>
    <property type="match status" value="1"/>
</dbReference>
<name>A0A6P3X323_DINQU</name>
<evidence type="ECO:0000313" key="3">
    <source>
        <dbReference type="RefSeq" id="XP_014472760.1"/>
    </source>
</evidence>
<dbReference type="GO" id="GO:1902936">
    <property type="term" value="F:phosphatidylinositol bisphosphate binding"/>
    <property type="evidence" value="ECO:0007669"/>
    <property type="project" value="TreeGrafter"/>
</dbReference>
<dbReference type="Proteomes" id="UP000515204">
    <property type="component" value="Unplaced"/>
</dbReference>
<dbReference type="InterPro" id="IPR036273">
    <property type="entry name" value="CRAL/TRIO_N_dom_sf"/>
</dbReference>
<organism evidence="2 3">
    <name type="scientific">Dinoponera quadriceps</name>
    <name type="common">South American ant</name>
    <dbReference type="NCBI Taxonomy" id="609295"/>
    <lineage>
        <taxon>Eukaryota</taxon>
        <taxon>Metazoa</taxon>
        <taxon>Ecdysozoa</taxon>
        <taxon>Arthropoda</taxon>
        <taxon>Hexapoda</taxon>
        <taxon>Insecta</taxon>
        <taxon>Pterygota</taxon>
        <taxon>Neoptera</taxon>
        <taxon>Endopterygota</taxon>
        <taxon>Hymenoptera</taxon>
        <taxon>Apocrita</taxon>
        <taxon>Aculeata</taxon>
        <taxon>Formicoidea</taxon>
        <taxon>Formicidae</taxon>
        <taxon>Ponerinae</taxon>
        <taxon>Ponerini</taxon>
        <taxon>Dinoponera</taxon>
    </lineage>
</organism>
<dbReference type="RefSeq" id="XP_014472761.1">
    <property type="nucleotide sequence ID" value="XM_014617275.1"/>
</dbReference>
<dbReference type="RefSeq" id="XP_014472760.1">
    <property type="nucleotide sequence ID" value="XM_014617274.1"/>
</dbReference>
<dbReference type="PANTHER" id="PTHR10174:SF38">
    <property type="entry name" value="HL01515P"/>
    <property type="match status" value="1"/>
</dbReference>